<comment type="caution">
    <text evidence="2">The sequence shown here is derived from an EMBL/GenBank/DDBJ whole genome shotgun (WGS) entry which is preliminary data.</text>
</comment>
<gene>
    <name evidence="2" type="ORF">GCM10008967_15100</name>
</gene>
<name>A0ABP3FW31_9BACI</name>
<dbReference type="RefSeq" id="WP_343797832.1">
    <property type="nucleotide sequence ID" value="NZ_BAAADJ010000015.1"/>
</dbReference>
<dbReference type="EMBL" id="BAAADJ010000015">
    <property type="protein sequence ID" value="GAA0325450.1"/>
    <property type="molecule type" value="Genomic_DNA"/>
</dbReference>
<evidence type="ECO:0000313" key="3">
    <source>
        <dbReference type="Proteomes" id="UP001500782"/>
    </source>
</evidence>
<evidence type="ECO:0000256" key="1">
    <source>
        <dbReference type="SAM" id="MobiDB-lite"/>
    </source>
</evidence>
<reference evidence="3" key="1">
    <citation type="journal article" date="2019" name="Int. J. Syst. Evol. Microbiol.">
        <title>The Global Catalogue of Microorganisms (GCM) 10K type strain sequencing project: providing services to taxonomists for standard genome sequencing and annotation.</title>
        <authorList>
            <consortium name="The Broad Institute Genomics Platform"/>
            <consortium name="The Broad Institute Genome Sequencing Center for Infectious Disease"/>
            <person name="Wu L."/>
            <person name="Ma J."/>
        </authorList>
    </citation>
    <scope>NUCLEOTIDE SEQUENCE [LARGE SCALE GENOMIC DNA]</scope>
    <source>
        <strain evidence="3">JCM 9731</strain>
    </source>
</reference>
<dbReference type="Proteomes" id="UP001500782">
    <property type="component" value="Unassembled WGS sequence"/>
</dbReference>
<accession>A0ABP3FW31</accession>
<feature type="region of interest" description="Disordered" evidence="1">
    <location>
        <begin position="39"/>
        <end position="78"/>
    </location>
</feature>
<protein>
    <submittedName>
        <fullName evidence="2">Uncharacterized protein</fullName>
    </submittedName>
</protein>
<keyword evidence="3" id="KW-1185">Reference proteome</keyword>
<evidence type="ECO:0000313" key="2">
    <source>
        <dbReference type="EMBL" id="GAA0325450.1"/>
    </source>
</evidence>
<feature type="compositionally biased region" description="Polar residues" evidence="1">
    <location>
        <begin position="68"/>
        <end position="77"/>
    </location>
</feature>
<sequence length="94" mass="10977">MGYYLPMRDQVSNQYASRMTKQVHHLSPVIAPFRVQATNKKTREDYEGSEEWPPVDKKHKEVPRKSKQSPSKLSHNQKLLYDLTGKGKYVNECI</sequence>
<organism evidence="2 3">
    <name type="scientific">Bacillus carboniphilus</name>
    <dbReference type="NCBI Taxonomy" id="86663"/>
    <lineage>
        <taxon>Bacteria</taxon>
        <taxon>Bacillati</taxon>
        <taxon>Bacillota</taxon>
        <taxon>Bacilli</taxon>
        <taxon>Bacillales</taxon>
        <taxon>Bacillaceae</taxon>
        <taxon>Bacillus</taxon>
    </lineage>
</organism>
<proteinExistence type="predicted"/>